<gene>
    <name evidence="2" type="ORF">PZE19_17680</name>
</gene>
<dbReference type="Pfam" id="PF17963">
    <property type="entry name" value="Big_9"/>
    <property type="match status" value="3"/>
</dbReference>
<reference evidence="2 3" key="1">
    <citation type="submission" date="2023-03" db="EMBL/GenBank/DDBJ databases">
        <title>Paludisphaera mucosa sp. nov. a novel planctomycete from northern fen.</title>
        <authorList>
            <person name="Ivanova A."/>
        </authorList>
    </citation>
    <scope>NUCLEOTIDE SEQUENCE [LARGE SCALE GENOMIC DNA]</scope>
    <source>
        <strain evidence="2 3">Pla2</strain>
    </source>
</reference>
<keyword evidence="3" id="KW-1185">Reference proteome</keyword>
<proteinExistence type="predicted"/>
<dbReference type="Proteomes" id="UP001216907">
    <property type="component" value="Unassembled WGS sequence"/>
</dbReference>
<dbReference type="NCBIfam" id="NF012211">
    <property type="entry name" value="tand_rpt_95"/>
    <property type="match status" value="3"/>
</dbReference>
<dbReference type="Gene3D" id="2.60.40.2810">
    <property type="match status" value="1"/>
</dbReference>
<evidence type="ECO:0000256" key="1">
    <source>
        <dbReference type="SAM" id="MobiDB-lite"/>
    </source>
</evidence>
<organism evidence="2 3">
    <name type="scientific">Paludisphaera mucosa</name>
    <dbReference type="NCBI Taxonomy" id="3030827"/>
    <lineage>
        <taxon>Bacteria</taxon>
        <taxon>Pseudomonadati</taxon>
        <taxon>Planctomycetota</taxon>
        <taxon>Planctomycetia</taxon>
        <taxon>Isosphaerales</taxon>
        <taxon>Isosphaeraceae</taxon>
        <taxon>Paludisphaera</taxon>
    </lineage>
</organism>
<sequence>MFGSTPRRLRHRTGGSPSGRPGFDRPAPGRRSRARAFRLEFLEERICLSPVASDDFFNIRVDQPEVVDVLANDYDFARPIDRSSIQIVSGPSEGSLSTQSSSFLYTYDFDGSPVGSGTASGLGAFSQGDAGIELKVSGGFDTSFGGSHSEFGDYTLYVRLGVSDFSNFDPSIYDYSFSGTLNPGAVDSYPIPSVPQFTPYIAWIDNTVGAGAPDTILGAFDSYSYQLYTPDPGFVGSDSFQYTVQNDLGEVSNVATAYLTVAPNQAPVANDDVYTAIEGRPNTLYLYFNDYDPDGFIDTSSYAVVTPPTHGTVTLGSFGEVYYAPDAGYTGPDSFTYTVNDNEGVVSNVATVSLQVQLNEAPVAADDSLLADAGLGIAVNGLLANDFDPNGDFLNPSSISVVTPPSHGTIAFNNLVGALVYTPDPGYLGTDGFQYTIDDGYGGVSNVASVAIVVQPTSSTLTSPTSGGTLPSGVTPVGGLVLDLIGVNGVRVVSQLAASSLYVGFFNDGTPVAYRGNPGTIGIQTNFSAELLAALGGGLAEAALRVTLYDGDTGVGDFDDQGQNFLLVNGVQIGDFSDVPTVSTTGDGEILISRNPGGGFRDNTVDTGFFYTNDPTLLEQLYATLGGGSVTYQVQDVDPYDNFFDFTQGVDGGLIDVGTLPNSRPIARDDAATTPLNTPIVINPLANDIDVDGTVIAASVVIALAPSHGTASVDPTTGAVTYTPNADFSGSDTFRYTVRDDDGAISNEATVTVNVLPLPSVADVKVLYGGRSYSLLTNTQVLPWTTINAISFSFNSPANLSIGSLSLTGINVANYPIAAFAYDPSTMTATWTLDRTIGPDRLVLSILGDEVLRFNVLPGDFDQDGVVTIMDSRAILLAAAGNVFADLDGDGDVDLDDVNASRRRFRSTLPPIV</sequence>
<accession>A0ABT6FDP9</accession>
<dbReference type="RefSeq" id="WP_277861952.1">
    <property type="nucleotide sequence ID" value="NZ_JARRAG010000002.1"/>
</dbReference>
<feature type="region of interest" description="Disordered" evidence="1">
    <location>
        <begin position="1"/>
        <end position="31"/>
    </location>
</feature>
<dbReference type="Gene3D" id="2.60.40.3440">
    <property type="match status" value="3"/>
</dbReference>
<evidence type="ECO:0000313" key="2">
    <source>
        <dbReference type="EMBL" id="MDG3005621.1"/>
    </source>
</evidence>
<dbReference type="EMBL" id="JARRAG010000002">
    <property type="protein sequence ID" value="MDG3005621.1"/>
    <property type="molecule type" value="Genomic_DNA"/>
</dbReference>
<dbReference type="PROSITE" id="PS00018">
    <property type="entry name" value="EF_HAND_1"/>
    <property type="match status" value="1"/>
</dbReference>
<evidence type="ECO:0000313" key="3">
    <source>
        <dbReference type="Proteomes" id="UP001216907"/>
    </source>
</evidence>
<comment type="caution">
    <text evidence="2">The sequence shown here is derived from an EMBL/GenBank/DDBJ whole genome shotgun (WGS) entry which is preliminary data.</text>
</comment>
<protein>
    <submittedName>
        <fullName evidence="2">Ig-like domain-containing protein</fullName>
    </submittedName>
</protein>
<dbReference type="InterPro" id="IPR018247">
    <property type="entry name" value="EF_Hand_1_Ca_BS"/>
</dbReference>
<name>A0ABT6FDP9_9BACT</name>